<keyword evidence="8" id="KW-0496">Mitochondrion</keyword>
<dbReference type="SUPFAM" id="SSF103506">
    <property type="entry name" value="Mitochondrial carrier"/>
    <property type="match status" value="1"/>
</dbReference>
<evidence type="ECO:0000256" key="3">
    <source>
        <dbReference type="ARBA" id="ARBA00022448"/>
    </source>
</evidence>
<keyword evidence="9 10" id="KW-0472">Membrane</keyword>
<dbReference type="RefSeq" id="XP_024504781.1">
    <property type="nucleotide sequence ID" value="XM_024651067.1"/>
</dbReference>
<dbReference type="AlphaFoldDB" id="A0A090L719"/>
<feature type="repeat" description="Solcar" evidence="10">
    <location>
        <begin position="85"/>
        <end position="175"/>
    </location>
</feature>
<evidence type="ECO:0000256" key="6">
    <source>
        <dbReference type="ARBA" id="ARBA00022787"/>
    </source>
</evidence>
<name>A0A090L719_STRRB</name>
<dbReference type="WBParaSite" id="SRAE_2000025800.1">
    <property type="protein sequence ID" value="SRAE_2000025800.1"/>
    <property type="gene ID" value="WBGene00260451"/>
</dbReference>
<dbReference type="EMBL" id="LN609529">
    <property type="protein sequence ID" value="CEF65581.1"/>
    <property type="molecule type" value="Genomic_DNA"/>
</dbReference>
<evidence type="ECO:0000313" key="12">
    <source>
        <dbReference type="Proteomes" id="UP000035682"/>
    </source>
</evidence>
<comment type="subcellular location">
    <subcellularLocation>
        <location evidence="1">Mitochondrion outer membrane</location>
        <topology evidence="1">Multi-pass membrane protein</topology>
    </subcellularLocation>
</comment>
<proteinExistence type="inferred from homology"/>
<dbReference type="InterPro" id="IPR023395">
    <property type="entry name" value="MCP_dom_sf"/>
</dbReference>
<dbReference type="GO" id="GO:0005741">
    <property type="term" value="C:mitochondrial outer membrane"/>
    <property type="evidence" value="ECO:0007669"/>
    <property type="project" value="UniProtKB-SubCell"/>
</dbReference>
<dbReference type="InterPro" id="IPR018108">
    <property type="entry name" value="MCP_transmembrane"/>
</dbReference>
<evidence type="ECO:0000256" key="4">
    <source>
        <dbReference type="ARBA" id="ARBA00022692"/>
    </source>
</evidence>
<reference evidence="13" key="2">
    <citation type="submission" date="2020-12" db="UniProtKB">
        <authorList>
            <consortium name="WormBaseParasite"/>
        </authorList>
    </citation>
    <scope>IDENTIFICATION</scope>
</reference>
<dbReference type="WormBase" id="SRAE_2000025800">
    <property type="protein sequence ID" value="SRP06932"/>
    <property type="gene ID" value="WBGene00260451"/>
</dbReference>
<accession>A0A090L719</accession>
<dbReference type="CTD" id="36377945"/>
<comment type="similarity">
    <text evidence="2">Belongs to the mitochondrial carrier (TC 2.A.29) family.</text>
</comment>
<evidence type="ECO:0000256" key="1">
    <source>
        <dbReference type="ARBA" id="ARBA00004374"/>
    </source>
</evidence>
<dbReference type="GO" id="GO:0090149">
    <property type="term" value="P:mitochondrial membrane fission"/>
    <property type="evidence" value="ECO:0007669"/>
    <property type="project" value="InterPro"/>
</dbReference>
<dbReference type="InterPro" id="IPR039158">
    <property type="entry name" value="SLC25A46"/>
</dbReference>
<evidence type="ECO:0000313" key="11">
    <source>
        <dbReference type="EMBL" id="CEF65581.1"/>
    </source>
</evidence>
<organism evidence="11">
    <name type="scientific">Strongyloides ratti</name>
    <name type="common">Parasitic roundworm</name>
    <dbReference type="NCBI Taxonomy" id="34506"/>
    <lineage>
        <taxon>Eukaryota</taxon>
        <taxon>Metazoa</taxon>
        <taxon>Ecdysozoa</taxon>
        <taxon>Nematoda</taxon>
        <taxon>Chromadorea</taxon>
        <taxon>Rhabditida</taxon>
        <taxon>Tylenchina</taxon>
        <taxon>Panagrolaimomorpha</taxon>
        <taxon>Strongyloidoidea</taxon>
        <taxon>Strongyloididae</taxon>
        <taxon>Strongyloides</taxon>
    </lineage>
</organism>
<dbReference type="PANTHER" id="PTHR21252">
    <property type="entry name" value="TB1 PROTEIN-RELATED"/>
    <property type="match status" value="1"/>
</dbReference>
<reference evidence="11 12" key="1">
    <citation type="submission" date="2014-09" db="EMBL/GenBank/DDBJ databases">
        <authorList>
            <person name="Martin A.A."/>
        </authorList>
    </citation>
    <scope>NUCLEOTIDE SEQUENCE</scope>
    <source>
        <strain evidence="12">ED321</strain>
        <strain evidence="11">ED321 Heterogonic</strain>
    </source>
</reference>
<evidence type="ECO:0000313" key="13">
    <source>
        <dbReference type="WBParaSite" id="SRAE_2000025800.1"/>
    </source>
</evidence>
<dbReference type="STRING" id="34506.A0A090L719"/>
<keyword evidence="7" id="KW-1133">Transmembrane helix</keyword>
<dbReference type="PROSITE" id="PS50920">
    <property type="entry name" value="SOLCAR"/>
    <property type="match status" value="1"/>
</dbReference>
<evidence type="ECO:0000256" key="10">
    <source>
        <dbReference type="PROSITE-ProRule" id="PRU00282"/>
    </source>
</evidence>
<keyword evidence="5" id="KW-0677">Repeat</keyword>
<dbReference type="PANTHER" id="PTHR21252:SF2">
    <property type="entry name" value="MITOCHONDRIAL OUTER MEMBRANE PROTEIN SLC25A46"/>
    <property type="match status" value="1"/>
</dbReference>
<keyword evidence="6" id="KW-1000">Mitochondrion outer membrane</keyword>
<dbReference type="Proteomes" id="UP000035682">
    <property type="component" value="Unplaced"/>
</dbReference>
<dbReference type="Gene3D" id="1.50.40.10">
    <property type="entry name" value="Mitochondrial carrier domain"/>
    <property type="match status" value="1"/>
</dbReference>
<sequence>MSGDNAPKWRYRTRPDTKAFERIPNYDYDDDDDSNDSDDSIKFHYNSIGHYKKPVILNKDKKNEPLEDIPNENTLPTMAPLETSEETFYSNILGSLEGGLRFLICHPCNVIRRQCQVHQFAKSLHLQPFTLIPVICRSISNDGLMSLWKGSIGNIFVCGISYLVEIVVSDVFNLPHKILSNDTTKRYWRHIGMKAISFALVMPFHISAFIETVRSRAGLSPGDYRFTEVLTNGIDRLKYDILGPRDNSRKFSIFYLSIPGTLYYTAHYMITLKSYNFIHQTVTNYVMRKKPSERTLFHRFLPKTIASLTSIIVADALLYPFETVLHRLYIQGTRTLIDNMDTGASAISISAKYLGVRDCIQQMWEKEHKWVFLSGIGALMLQSTLQLSLLKCTRYALEYGTKTLHTTSELTPMIHSTSTLPREPRL</sequence>
<evidence type="ECO:0000256" key="2">
    <source>
        <dbReference type="ARBA" id="ARBA00006375"/>
    </source>
</evidence>
<protein>
    <submittedName>
        <fullName evidence="11 13">Solute carrier family 25 member 46</fullName>
    </submittedName>
</protein>
<dbReference type="OrthoDB" id="2403262at2759"/>
<evidence type="ECO:0000256" key="9">
    <source>
        <dbReference type="ARBA" id="ARBA00023136"/>
    </source>
</evidence>
<keyword evidence="3" id="KW-0813">Transport</keyword>
<evidence type="ECO:0000256" key="5">
    <source>
        <dbReference type="ARBA" id="ARBA00022737"/>
    </source>
</evidence>
<evidence type="ECO:0000256" key="7">
    <source>
        <dbReference type="ARBA" id="ARBA00022989"/>
    </source>
</evidence>
<dbReference type="GeneID" id="36377945"/>
<evidence type="ECO:0000313" key="14">
    <source>
        <dbReference type="WormBase" id="SRAE_2000025800"/>
    </source>
</evidence>
<dbReference type="eggNOG" id="KOG2954">
    <property type="taxonomic scope" value="Eukaryota"/>
</dbReference>
<evidence type="ECO:0000256" key="8">
    <source>
        <dbReference type="ARBA" id="ARBA00023128"/>
    </source>
</evidence>
<keyword evidence="12" id="KW-1185">Reference proteome</keyword>
<keyword evidence="4 10" id="KW-0812">Transmembrane</keyword>
<gene>
    <name evidence="11 13 14" type="ORF">SRAE_2000025800</name>
</gene>
<dbReference type="OMA" id="QVHQFAR"/>